<dbReference type="OrthoDB" id="330810at2"/>
<gene>
    <name evidence="1" type="ORF">Uis1B_2177</name>
</gene>
<organism evidence="1 2">
    <name type="scientific">Bifidobacterium margollesii</name>
    <dbReference type="NCBI Taxonomy" id="2020964"/>
    <lineage>
        <taxon>Bacteria</taxon>
        <taxon>Bacillati</taxon>
        <taxon>Actinomycetota</taxon>
        <taxon>Actinomycetes</taxon>
        <taxon>Bifidobacteriales</taxon>
        <taxon>Bifidobacteriaceae</taxon>
        <taxon>Bifidobacterium</taxon>
    </lineage>
</organism>
<sequence>MWTIELEPIREWLNTLDRPSRVQILAAIKVLEECGPNLKRPLVGKIEGSVIKSMKELRPGSSGNSEIRILFVFDPRRRAIMLVGGDKQRKWDKWYRRAIPEAEARYVRWLEDHYGKDLK</sequence>
<comment type="caution">
    <text evidence="1">The sequence shown here is derived from an EMBL/GenBank/DDBJ whole genome shotgun (WGS) entry which is preliminary data.</text>
</comment>
<dbReference type="EMBL" id="NMWU01000051">
    <property type="protein sequence ID" value="PLS29995.1"/>
    <property type="molecule type" value="Genomic_DNA"/>
</dbReference>
<dbReference type="AlphaFoldDB" id="A0A2N5J705"/>
<dbReference type="Proteomes" id="UP000235050">
    <property type="component" value="Unassembled WGS sequence"/>
</dbReference>
<evidence type="ECO:0000313" key="2">
    <source>
        <dbReference type="Proteomes" id="UP000235050"/>
    </source>
</evidence>
<protein>
    <submittedName>
        <fullName evidence="1">Toxin RelE</fullName>
    </submittedName>
</protein>
<dbReference type="Pfam" id="PF05973">
    <property type="entry name" value="Gp49"/>
    <property type="match status" value="1"/>
</dbReference>
<name>A0A2N5J705_9BIFI</name>
<keyword evidence="2" id="KW-1185">Reference proteome</keyword>
<dbReference type="InterPro" id="IPR009241">
    <property type="entry name" value="HigB-like"/>
</dbReference>
<proteinExistence type="predicted"/>
<reference evidence="1 2" key="1">
    <citation type="submission" date="2017-07" db="EMBL/GenBank/DDBJ databases">
        <title>Bifidobacterium novel species.</title>
        <authorList>
            <person name="Lugli G.A."/>
            <person name="Milani C."/>
            <person name="Duranti S."/>
            <person name="Mangifesta M."/>
        </authorList>
    </citation>
    <scope>NUCLEOTIDE SEQUENCE [LARGE SCALE GENOMIC DNA]</scope>
    <source>
        <strain evidence="2">Uis1B</strain>
    </source>
</reference>
<evidence type="ECO:0000313" key="1">
    <source>
        <dbReference type="EMBL" id="PLS29995.1"/>
    </source>
</evidence>
<accession>A0A2N5J705</accession>